<dbReference type="Proteomes" id="UP000585050">
    <property type="component" value="Unassembled WGS sequence"/>
</dbReference>
<accession>A0A7X8SR06</accession>
<dbReference type="Pfam" id="PF13430">
    <property type="entry name" value="DUF4112"/>
    <property type="match status" value="1"/>
</dbReference>
<keyword evidence="1" id="KW-0472">Membrane</keyword>
<proteinExistence type="predicted"/>
<dbReference type="PANTHER" id="PTHR35519">
    <property type="entry name" value="MEMBRANE PROTEINS"/>
    <property type="match status" value="1"/>
</dbReference>
<feature type="transmembrane region" description="Helical" evidence="1">
    <location>
        <begin position="133"/>
        <end position="155"/>
    </location>
</feature>
<evidence type="ECO:0000256" key="1">
    <source>
        <dbReference type="SAM" id="Phobius"/>
    </source>
</evidence>
<feature type="transmembrane region" description="Helical" evidence="1">
    <location>
        <begin position="41"/>
        <end position="63"/>
    </location>
</feature>
<keyword evidence="1" id="KW-1133">Transmembrane helix</keyword>
<keyword evidence="1" id="KW-0812">Transmembrane</keyword>
<organism evidence="2 3">
    <name type="scientific">Flammeovirga agarivorans</name>
    <dbReference type="NCBI Taxonomy" id="2726742"/>
    <lineage>
        <taxon>Bacteria</taxon>
        <taxon>Pseudomonadati</taxon>
        <taxon>Bacteroidota</taxon>
        <taxon>Cytophagia</taxon>
        <taxon>Cytophagales</taxon>
        <taxon>Flammeovirgaceae</taxon>
        <taxon>Flammeovirga</taxon>
    </lineage>
</organism>
<evidence type="ECO:0000313" key="3">
    <source>
        <dbReference type="Proteomes" id="UP000585050"/>
    </source>
</evidence>
<reference evidence="2 3" key="1">
    <citation type="submission" date="2020-04" db="EMBL/GenBank/DDBJ databases">
        <title>Flammeovirga sp. SR4, a novel species isolated from seawater.</title>
        <authorList>
            <person name="Wang X."/>
        </authorList>
    </citation>
    <scope>NUCLEOTIDE SEQUENCE [LARGE SCALE GENOMIC DNA]</scope>
    <source>
        <strain evidence="2 3">SR4</strain>
    </source>
</reference>
<name>A0A7X8SR06_9BACT</name>
<dbReference type="AlphaFoldDB" id="A0A7X8SR06"/>
<sequence>MTNQTSQYANDPSYKTLKRISSIMDEAIPIPGTKQSIGLDAFVGLIPGVGDTISVFISGVALFTVARNGLPARLIMAMTFNLLLDYLIGIIPGIGDFIDVFYRANRNNVKLIEGYYNQNPQAINQVQKSSTGLMIFAGLMFILLTSVVFLVAYFVKLVIWQSMGWE</sequence>
<gene>
    <name evidence="2" type="ORF">HGP29_26635</name>
</gene>
<evidence type="ECO:0000313" key="2">
    <source>
        <dbReference type="EMBL" id="NLR94811.1"/>
    </source>
</evidence>
<comment type="caution">
    <text evidence="2">The sequence shown here is derived from an EMBL/GenBank/DDBJ whole genome shotgun (WGS) entry which is preliminary data.</text>
</comment>
<dbReference type="EMBL" id="JABAIL010000015">
    <property type="protein sequence ID" value="NLR94811.1"/>
    <property type="molecule type" value="Genomic_DNA"/>
</dbReference>
<dbReference type="RefSeq" id="WP_168885519.1">
    <property type="nucleotide sequence ID" value="NZ_JABAIL010000015.1"/>
</dbReference>
<dbReference type="InterPro" id="IPR025187">
    <property type="entry name" value="DUF4112"/>
</dbReference>
<protein>
    <submittedName>
        <fullName evidence="2">DUF4112 domain-containing protein</fullName>
    </submittedName>
</protein>
<feature type="transmembrane region" description="Helical" evidence="1">
    <location>
        <begin position="75"/>
        <end position="95"/>
    </location>
</feature>
<dbReference type="PANTHER" id="PTHR35519:SF2">
    <property type="entry name" value="PH DOMAIN PROTEIN"/>
    <property type="match status" value="1"/>
</dbReference>
<keyword evidence="3" id="KW-1185">Reference proteome</keyword>